<evidence type="ECO:0000313" key="2">
    <source>
        <dbReference type="EMBL" id="KAH3724892.1"/>
    </source>
</evidence>
<reference evidence="2" key="1">
    <citation type="journal article" date="2019" name="bioRxiv">
        <title>The Genome of the Zebra Mussel, Dreissena polymorpha: A Resource for Invasive Species Research.</title>
        <authorList>
            <person name="McCartney M.A."/>
            <person name="Auch B."/>
            <person name="Kono T."/>
            <person name="Mallez S."/>
            <person name="Zhang Y."/>
            <person name="Obille A."/>
            <person name="Becker A."/>
            <person name="Abrahante J.E."/>
            <person name="Garbe J."/>
            <person name="Badalamenti J.P."/>
            <person name="Herman A."/>
            <person name="Mangelson H."/>
            <person name="Liachko I."/>
            <person name="Sullivan S."/>
            <person name="Sone E.D."/>
            <person name="Koren S."/>
            <person name="Silverstein K.A.T."/>
            <person name="Beckman K.B."/>
            <person name="Gohl D.M."/>
        </authorList>
    </citation>
    <scope>NUCLEOTIDE SEQUENCE</scope>
    <source>
        <strain evidence="2">Duluth1</strain>
        <tissue evidence="2">Whole animal</tissue>
    </source>
</reference>
<proteinExistence type="predicted"/>
<keyword evidence="1" id="KW-0472">Membrane</keyword>
<feature type="transmembrane region" description="Helical" evidence="1">
    <location>
        <begin position="6"/>
        <end position="28"/>
    </location>
</feature>
<evidence type="ECO:0000256" key="1">
    <source>
        <dbReference type="SAM" id="Phobius"/>
    </source>
</evidence>
<protein>
    <submittedName>
        <fullName evidence="2">Uncharacterized protein</fullName>
    </submittedName>
</protein>
<organism evidence="2 3">
    <name type="scientific">Dreissena polymorpha</name>
    <name type="common">Zebra mussel</name>
    <name type="synonym">Mytilus polymorpha</name>
    <dbReference type="NCBI Taxonomy" id="45954"/>
    <lineage>
        <taxon>Eukaryota</taxon>
        <taxon>Metazoa</taxon>
        <taxon>Spiralia</taxon>
        <taxon>Lophotrochozoa</taxon>
        <taxon>Mollusca</taxon>
        <taxon>Bivalvia</taxon>
        <taxon>Autobranchia</taxon>
        <taxon>Heteroconchia</taxon>
        <taxon>Euheterodonta</taxon>
        <taxon>Imparidentia</taxon>
        <taxon>Neoheterodontei</taxon>
        <taxon>Myida</taxon>
        <taxon>Dreissenoidea</taxon>
        <taxon>Dreissenidae</taxon>
        <taxon>Dreissena</taxon>
    </lineage>
</organism>
<keyword evidence="1" id="KW-1133">Transmembrane helix</keyword>
<name>A0A9D4CHA9_DREPO</name>
<accession>A0A9D4CHA9</accession>
<dbReference type="Proteomes" id="UP000828390">
    <property type="component" value="Unassembled WGS sequence"/>
</dbReference>
<gene>
    <name evidence="2" type="ORF">DPMN_050719</name>
</gene>
<reference evidence="2" key="2">
    <citation type="submission" date="2020-11" db="EMBL/GenBank/DDBJ databases">
        <authorList>
            <person name="McCartney M.A."/>
            <person name="Auch B."/>
            <person name="Kono T."/>
            <person name="Mallez S."/>
            <person name="Becker A."/>
            <person name="Gohl D.M."/>
            <person name="Silverstein K.A.T."/>
            <person name="Koren S."/>
            <person name="Bechman K.B."/>
            <person name="Herman A."/>
            <person name="Abrahante J.E."/>
            <person name="Garbe J."/>
        </authorList>
    </citation>
    <scope>NUCLEOTIDE SEQUENCE</scope>
    <source>
        <strain evidence="2">Duluth1</strain>
        <tissue evidence="2">Whole animal</tissue>
    </source>
</reference>
<comment type="caution">
    <text evidence="2">The sequence shown here is derived from an EMBL/GenBank/DDBJ whole genome shotgun (WGS) entry which is preliminary data.</text>
</comment>
<dbReference type="AlphaFoldDB" id="A0A9D4CHA9"/>
<evidence type="ECO:0000313" key="3">
    <source>
        <dbReference type="Proteomes" id="UP000828390"/>
    </source>
</evidence>
<dbReference type="EMBL" id="JAIWYP010000012">
    <property type="protein sequence ID" value="KAH3724892.1"/>
    <property type="molecule type" value="Genomic_DNA"/>
</dbReference>
<keyword evidence="3" id="KW-1185">Reference proteome</keyword>
<sequence length="72" mass="7841">MMVVEVVAGGYGGAVMIVVLVMMVVIMIRACRLTIDVKMVQASTLTVVQGPKAPRFWRGPPVLSSWVVLREP</sequence>
<keyword evidence="1" id="KW-0812">Transmembrane</keyword>